<evidence type="ECO:0000259" key="9">
    <source>
        <dbReference type="PROSITE" id="PS50042"/>
    </source>
</evidence>
<protein>
    <submittedName>
        <fullName evidence="10">Cyclic nucleotide-binding domain-containing protein</fullName>
    </submittedName>
</protein>
<dbReference type="CDD" id="cd00038">
    <property type="entry name" value="CAP_ED"/>
    <property type="match status" value="1"/>
</dbReference>
<evidence type="ECO:0000313" key="10">
    <source>
        <dbReference type="EMBL" id="WDE97510.1"/>
    </source>
</evidence>
<evidence type="ECO:0000256" key="1">
    <source>
        <dbReference type="ARBA" id="ARBA00022535"/>
    </source>
</evidence>
<dbReference type="RefSeq" id="WP_274151940.1">
    <property type="nucleotide sequence ID" value="NZ_CP117812.1"/>
</dbReference>
<keyword evidence="4" id="KW-0418">Kinase</keyword>
<dbReference type="InterPro" id="IPR011009">
    <property type="entry name" value="Kinase-like_dom_sf"/>
</dbReference>
<keyword evidence="11" id="KW-1185">Reference proteome</keyword>
<dbReference type="InterPro" id="IPR014710">
    <property type="entry name" value="RmlC-like_jellyroll"/>
</dbReference>
<dbReference type="Proteomes" id="UP001214250">
    <property type="component" value="Chromosome 2"/>
</dbReference>
<evidence type="ECO:0000256" key="2">
    <source>
        <dbReference type="ARBA" id="ARBA00022679"/>
    </source>
</evidence>
<evidence type="ECO:0000256" key="5">
    <source>
        <dbReference type="ARBA" id="ARBA00022840"/>
    </source>
</evidence>
<keyword evidence="5" id="KW-0067">ATP-binding</keyword>
<dbReference type="SUPFAM" id="SSF56112">
    <property type="entry name" value="Protein kinase-like (PK-like)"/>
    <property type="match status" value="1"/>
</dbReference>
<dbReference type="Pfam" id="PF00027">
    <property type="entry name" value="cNMP_binding"/>
    <property type="match status" value="1"/>
</dbReference>
<sequence>MEHEAKELVKRLRGLKKGEELEDRGLLEVGGMGEVHRKYDMPLNRDIAFKVMLDKIAKDDERVLQFIEEARITGRLEHPNIVPVHSLGVDSKGKVFFTMKYVQGDSLSEVIKLLSSGEEEFLNFYSQFTLLTIFRKVCDAVSFAHFNGVVHRDIKPENIMVGSFGEVLLMDWGLAKYLGEEEREYDEEDGETPYAPTNNSNTMDGTIKGSPGYMSPEQARGDVEDVDQLSDIFLLGATLYHLFTHRQPFKGSNLSDTIERSELNKLTPVIDLSLEKQIPVELCVIIEKAMATAPSERFQTVEELTSAIDGFMSGQIISNKVEYKKGQVIVKHGELGNDAYLIVEGEVEVYKRINGKKHILTHLGAGDVFGEMALITEETRSASVSTTSHTKCIKISNECLHRQIEKLPPWFQGMMSSLFKRLREMDDIAHPMIVADCTFEVIMQVRLLMAVYGSLDTKGHISIPMQELMSEVANNLKIPTKRVRPVIAGLVEMGIATDNNATRLSITSWTLFCDFVDYTKNAPSMARTSTTIISSLNINRTYTDGKSLVHRNMRLWPNEAIPPFGKLQRIKEELSDEGIKDFRIHFSKKLQELKNYSLYSESLQHAQGKKHRTKVFNPSEPPKILDALKDV</sequence>
<dbReference type="PANTHER" id="PTHR43289:SF6">
    <property type="entry name" value="SERINE_THREONINE-PROTEIN KINASE NEKL-3"/>
    <property type="match status" value="1"/>
</dbReference>
<feature type="domain" description="Protein kinase" evidence="8">
    <location>
        <begin position="21"/>
        <end position="312"/>
    </location>
</feature>
<dbReference type="SMART" id="SM00100">
    <property type="entry name" value="cNMP"/>
    <property type="match status" value="1"/>
</dbReference>
<keyword evidence="2" id="KW-0808">Transferase</keyword>
<evidence type="ECO:0000256" key="3">
    <source>
        <dbReference type="ARBA" id="ARBA00022741"/>
    </source>
</evidence>
<evidence type="ECO:0000256" key="7">
    <source>
        <dbReference type="SAM" id="MobiDB-lite"/>
    </source>
</evidence>
<dbReference type="InterPro" id="IPR008271">
    <property type="entry name" value="Ser/Thr_kinase_AS"/>
</dbReference>
<dbReference type="Gene3D" id="3.30.200.20">
    <property type="entry name" value="Phosphorylase Kinase, domain 1"/>
    <property type="match status" value="1"/>
</dbReference>
<feature type="region of interest" description="Disordered" evidence="7">
    <location>
        <begin position="183"/>
        <end position="217"/>
    </location>
</feature>
<dbReference type="PROSITE" id="PS00108">
    <property type="entry name" value="PROTEIN_KINASE_ST"/>
    <property type="match status" value="1"/>
</dbReference>
<dbReference type="EMBL" id="CP117812">
    <property type="protein sequence ID" value="WDE97510.1"/>
    <property type="molecule type" value="Genomic_DNA"/>
</dbReference>
<dbReference type="InterPro" id="IPR018490">
    <property type="entry name" value="cNMP-bd_dom_sf"/>
</dbReference>
<evidence type="ECO:0000256" key="6">
    <source>
        <dbReference type="ARBA" id="ARBA00022992"/>
    </source>
</evidence>
<dbReference type="InterPro" id="IPR000595">
    <property type="entry name" value="cNMP-bd_dom"/>
</dbReference>
<dbReference type="Gene3D" id="1.10.510.10">
    <property type="entry name" value="Transferase(Phosphotransferase) domain 1"/>
    <property type="match status" value="1"/>
</dbReference>
<gene>
    <name evidence="10" type="ORF">PQO03_16910</name>
</gene>
<dbReference type="PROSITE" id="PS50042">
    <property type="entry name" value="CNMP_BINDING_3"/>
    <property type="match status" value="1"/>
</dbReference>
<keyword evidence="6" id="KW-0142">cGMP-binding</keyword>
<evidence type="ECO:0000256" key="4">
    <source>
        <dbReference type="ARBA" id="ARBA00022777"/>
    </source>
</evidence>
<dbReference type="PROSITE" id="PS00889">
    <property type="entry name" value="CNMP_BINDING_2"/>
    <property type="match status" value="1"/>
</dbReference>
<dbReference type="Pfam" id="PF00069">
    <property type="entry name" value="Pkinase"/>
    <property type="match status" value="1"/>
</dbReference>
<accession>A0ABY7VWE1</accession>
<keyword evidence="3" id="KW-0547">Nucleotide-binding</keyword>
<name>A0ABY7VWE1_9BACT</name>
<dbReference type="PROSITE" id="PS50011">
    <property type="entry name" value="PROTEIN_KINASE_DOM"/>
    <property type="match status" value="1"/>
</dbReference>
<dbReference type="SMART" id="SM00220">
    <property type="entry name" value="S_TKc"/>
    <property type="match status" value="1"/>
</dbReference>
<evidence type="ECO:0000313" key="11">
    <source>
        <dbReference type="Proteomes" id="UP001214250"/>
    </source>
</evidence>
<dbReference type="CDD" id="cd14014">
    <property type="entry name" value="STKc_PknB_like"/>
    <property type="match status" value="1"/>
</dbReference>
<dbReference type="SUPFAM" id="SSF51206">
    <property type="entry name" value="cAMP-binding domain-like"/>
    <property type="match status" value="1"/>
</dbReference>
<dbReference type="InterPro" id="IPR018488">
    <property type="entry name" value="cNMP-bd_CS"/>
</dbReference>
<evidence type="ECO:0000259" key="8">
    <source>
        <dbReference type="PROSITE" id="PS50011"/>
    </source>
</evidence>
<feature type="domain" description="Cyclic nucleotide-binding" evidence="9">
    <location>
        <begin position="323"/>
        <end position="421"/>
    </location>
</feature>
<dbReference type="InterPro" id="IPR000719">
    <property type="entry name" value="Prot_kinase_dom"/>
</dbReference>
<feature type="compositionally biased region" description="Polar residues" evidence="7">
    <location>
        <begin position="195"/>
        <end position="204"/>
    </location>
</feature>
<dbReference type="PANTHER" id="PTHR43289">
    <property type="entry name" value="MITOGEN-ACTIVATED PROTEIN KINASE KINASE KINASE 20-RELATED"/>
    <property type="match status" value="1"/>
</dbReference>
<proteinExistence type="predicted"/>
<reference evidence="10 11" key="1">
    <citation type="submission" date="2023-02" db="EMBL/GenBank/DDBJ databases">
        <title>Genome sequence of Lentisphaera profundi SAORIC-696.</title>
        <authorList>
            <person name="Kim e."/>
            <person name="Cho J.-C."/>
            <person name="Choi A."/>
            <person name="Kang I."/>
        </authorList>
    </citation>
    <scope>NUCLEOTIDE SEQUENCE [LARGE SCALE GENOMIC DNA]</scope>
    <source>
        <strain evidence="10 11">SAORIC-696</strain>
    </source>
</reference>
<dbReference type="Gene3D" id="2.60.120.10">
    <property type="entry name" value="Jelly Rolls"/>
    <property type="match status" value="1"/>
</dbReference>
<organism evidence="10 11">
    <name type="scientific">Lentisphaera profundi</name>
    <dbReference type="NCBI Taxonomy" id="1658616"/>
    <lineage>
        <taxon>Bacteria</taxon>
        <taxon>Pseudomonadati</taxon>
        <taxon>Lentisphaerota</taxon>
        <taxon>Lentisphaeria</taxon>
        <taxon>Lentisphaerales</taxon>
        <taxon>Lentisphaeraceae</taxon>
        <taxon>Lentisphaera</taxon>
    </lineage>
</organism>
<keyword evidence="1" id="KW-0140">cGMP</keyword>